<proteinExistence type="predicted"/>
<evidence type="ECO:0000313" key="2">
    <source>
        <dbReference type="Proteomes" id="UP000193067"/>
    </source>
</evidence>
<reference evidence="1 2" key="1">
    <citation type="journal article" date="2015" name="Biotechnol. Biofuels">
        <title>Enhanced degradation of softwood versus hardwood by the white-rot fungus Pycnoporus coccineus.</title>
        <authorList>
            <person name="Couturier M."/>
            <person name="Navarro D."/>
            <person name="Chevret D."/>
            <person name="Henrissat B."/>
            <person name="Piumi F."/>
            <person name="Ruiz-Duenas F.J."/>
            <person name="Martinez A.T."/>
            <person name="Grigoriev I.V."/>
            <person name="Riley R."/>
            <person name="Lipzen A."/>
            <person name="Berrin J.G."/>
            <person name="Master E.R."/>
            <person name="Rosso M.N."/>
        </authorList>
    </citation>
    <scope>NUCLEOTIDE SEQUENCE [LARGE SCALE GENOMIC DNA]</scope>
    <source>
        <strain evidence="1 2">BRFM310</strain>
    </source>
</reference>
<dbReference type="Proteomes" id="UP000193067">
    <property type="component" value="Unassembled WGS sequence"/>
</dbReference>
<organism evidence="1 2">
    <name type="scientific">Trametes coccinea (strain BRFM310)</name>
    <name type="common">Pycnoporus coccineus</name>
    <dbReference type="NCBI Taxonomy" id="1353009"/>
    <lineage>
        <taxon>Eukaryota</taxon>
        <taxon>Fungi</taxon>
        <taxon>Dikarya</taxon>
        <taxon>Basidiomycota</taxon>
        <taxon>Agaricomycotina</taxon>
        <taxon>Agaricomycetes</taxon>
        <taxon>Polyporales</taxon>
        <taxon>Polyporaceae</taxon>
        <taxon>Trametes</taxon>
    </lineage>
</organism>
<dbReference type="AlphaFoldDB" id="A0A1Y2II19"/>
<name>A0A1Y2II19_TRAC3</name>
<sequence>MQYPYTHDGSRKEAPYDGDHAMRDWQCMPYVSSHEYYNHSEQNSYTLPFRLCPSHGGRHTTSNNCYSMPCMRVHSKSEPQLDYAHSFSRNSDTLRHASLELSGALFQEPPHTMSPLSSEPISGFMGYSHSTIDGTQGYRTSPDTLMFSAFDPTCQQTALLTEQSRGRLVQADFHHLPFELTQVAARSASAFSADHDTAFSAPRQIPQAPYSDGEETHPAVIVYIPAQLAVNAKLSRDLAETYGWLKPAFSDPLHQWKQKKWTVRLKFEEYAVNLRPQQFYAWSAGRKLPVYAEWTQRDLLRRSPWSRRQPLSRLELAWRVAEELKRYMQALERQGTPLMWGAHKVCFEHIVIEEIKFCGKGSVQPTLAIHPDFAVLYHQG</sequence>
<gene>
    <name evidence="1" type="ORF">PYCCODRAFT_664934</name>
</gene>
<keyword evidence="2" id="KW-1185">Reference proteome</keyword>
<evidence type="ECO:0000313" key="1">
    <source>
        <dbReference type="EMBL" id="OSD00785.1"/>
    </source>
</evidence>
<dbReference type="EMBL" id="KZ084116">
    <property type="protein sequence ID" value="OSD00785.1"/>
    <property type="molecule type" value="Genomic_DNA"/>
</dbReference>
<protein>
    <submittedName>
        <fullName evidence="1">Uncharacterized protein</fullName>
    </submittedName>
</protein>
<accession>A0A1Y2II19</accession>